<dbReference type="InterPro" id="IPR013595">
    <property type="entry name" value="Pept_S33_TAP-like_C"/>
</dbReference>
<name>A0A0T5NX74_9RHOB</name>
<feature type="domain" description="AB hydrolase-1" evidence="1">
    <location>
        <begin position="91"/>
        <end position="262"/>
    </location>
</feature>
<comment type="caution">
    <text evidence="3">The sequence shown here is derived from an EMBL/GenBank/DDBJ whole genome shotgun (WGS) entry which is preliminary data.</text>
</comment>
<dbReference type="SUPFAM" id="SSF53474">
    <property type="entry name" value="alpha/beta-Hydrolases"/>
    <property type="match status" value="2"/>
</dbReference>
<evidence type="ECO:0000313" key="4">
    <source>
        <dbReference type="Proteomes" id="UP000051295"/>
    </source>
</evidence>
<dbReference type="Pfam" id="PF08386">
    <property type="entry name" value="Abhydrolase_4"/>
    <property type="match status" value="1"/>
</dbReference>
<keyword evidence="3" id="KW-0378">Hydrolase</keyword>
<dbReference type="EMBL" id="LAXJ01000005">
    <property type="protein sequence ID" value="KRS13527.1"/>
    <property type="molecule type" value="Genomic_DNA"/>
</dbReference>
<organism evidence="3 4">
    <name type="scientific">Roseovarius atlanticus</name>
    <dbReference type="NCBI Taxonomy" id="1641875"/>
    <lineage>
        <taxon>Bacteria</taxon>
        <taxon>Pseudomonadati</taxon>
        <taxon>Pseudomonadota</taxon>
        <taxon>Alphaproteobacteria</taxon>
        <taxon>Rhodobacterales</taxon>
        <taxon>Roseobacteraceae</taxon>
        <taxon>Roseovarius</taxon>
    </lineage>
</organism>
<dbReference type="Gene3D" id="3.40.50.1820">
    <property type="entry name" value="alpha/beta hydrolase"/>
    <property type="match status" value="2"/>
</dbReference>
<protein>
    <submittedName>
        <fullName evidence="3">Alpha/beta hydrolase</fullName>
    </submittedName>
</protein>
<evidence type="ECO:0000259" key="1">
    <source>
        <dbReference type="Pfam" id="PF00561"/>
    </source>
</evidence>
<dbReference type="GO" id="GO:0016787">
    <property type="term" value="F:hydrolase activity"/>
    <property type="evidence" value="ECO:0007669"/>
    <property type="project" value="UniProtKB-KW"/>
</dbReference>
<proteinExistence type="predicted"/>
<keyword evidence="4" id="KW-1185">Reference proteome</keyword>
<sequence length="660" mass="71269">MTPDQIIAAIGLLMAEPDPAFETLRAGGFDARYPVTVEACPETTSPLDVEGQTIICGTVSVPENYNEPDGRRIPLEFALGRAHSSNPFDDAIVYLHGGPAGGALSAIGASTEIILGDHRPHRDVVTFDQRASMLSSTTVRCNATMAENIVDLVRTVESAPTPEGVEPFDLGAFFKPCIDELYASGADLPAYNTENNARDVRALMSALGYPEYNIFGISYGTRLALEVLRTAPEGVRSVIIDGVAPPNVHLYDDLFGPHADSIETLFDQCAAQPACAEAYPDLRQTFIDLGTVLTETPVPAARGMPAINADVFYNTINQRTKLSEHWVRDLTRYLPRIIHELAEGDPTTFDWYMSTYAENADAPQSAADLLGPAGATLSGDERALALSVLESAQSMSDQGEGVAAVMTQLKHDLVAGTVAVSVAETFDQRASEALRELSHDEIPAAVQGYARMQAGEPTRAAIGYWVLAHFHGPDQTELMSLVNAMSPDDIARTFDIANVELDKYQGTIENLMGLRIYACQEDFPFNSRDNGARLLSEFPYDVIAGEEGRAALENIYTICDLFEPAPRDGFQEPVVSDVPVLVAGGTNDTQTSWKWSHLAAETLSNSQVVIYPNSGHGASLYSECGRDINAKFILDPGAELDLSCVESLTPQFVLPDATLP</sequence>
<evidence type="ECO:0000313" key="3">
    <source>
        <dbReference type="EMBL" id="KRS13527.1"/>
    </source>
</evidence>
<dbReference type="RefSeq" id="WP_057791572.1">
    <property type="nucleotide sequence ID" value="NZ_LAXJ01000005.1"/>
</dbReference>
<accession>A0A0T5NX74</accession>
<dbReference type="InterPro" id="IPR000073">
    <property type="entry name" value="AB_hydrolase_1"/>
</dbReference>
<dbReference type="InterPro" id="IPR029058">
    <property type="entry name" value="AB_hydrolase_fold"/>
</dbReference>
<dbReference type="PANTHER" id="PTHR43798:SF27">
    <property type="entry name" value="HYDROLASE ALPHA_BETA HYDROLASE FOLD FAMILY"/>
    <property type="match status" value="1"/>
</dbReference>
<dbReference type="GO" id="GO:0016020">
    <property type="term" value="C:membrane"/>
    <property type="evidence" value="ECO:0007669"/>
    <property type="project" value="TreeGrafter"/>
</dbReference>
<dbReference type="PATRIC" id="fig|1641875.4.peg.3696"/>
<dbReference type="PANTHER" id="PTHR43798">
    <property type="entry name" value="MONOACYLGLYCEROL LIPASE"/>
    <property type="match status" value="1"/>
</dbReference>
<dbReference type="Proteomes" id="UP000051295">
    <property type="component" value="Unassembled WGS sequence"/>
</dbReference>
<dbReference type="OrthoDB" id="613638at2"/>
<dbReference type="AlphaFoldDB" id="A0A0T5NX74"/>
<dbReference type="Pfam" id="PF00561">
    <property type="entry name" value="Abhydrolase_1"/>
    <property type="match status" value="1"/>
</dbReference>
<dbReference type="InterPro" id="IPR050266">
    <property type="entry name" value="AB_hydrolase_sf"/>
</dbReference>
<dbReference type="STRING" id="1641875.XM53_06645"/>
<feature type="domain" description="Peptidase S33 tripeptidyl aminopeptidase-like C-terminal" evidence="2">
    <location>
        <begin position="570"/>
        <end position="638"/>
    </location>
</feature>
<evidence type="ECO:0000259" key="2">
    <source>
        <dbReference type="Pfam" id="PF08386"/>
    </source>
</evidence>
<reference evidence="3 4" key="1">
    <citation type="submission" date="2015-04" db="EMBL/GenBank/DDBJ databases">
        <title>The draft genome sequence of Roseovarius sp.R12b.</title>
        <authorList>
            <person name="Li G."/>
            <person name="Lai Q."/>
            <person name="Shao Z."/>
            <person name="Yan P."/>
        </authorList>
    </citation>
    <scope>NUCLEOTIDE SEQUENCE [LARGE SCALE GENOMIC DNA]</scope>
    <source>
        <strain evidence="3 4">R12B</strain>
    </source>
</reference>
<gene>
    <name evidence="3" type="ORF">XM53_06645</name>
</gene>